<feature type="compositionally biased region" description="Polar residues" evidence="1">
    <location>
        <begin position="14"/>
        <end position="32"/>
    </location>
</feature>
<feature type="compositionally biased region" description="Basic and acidic residues" evidence="1">
    <location>
        <begin position="68"/>
        <end position="84"/>
    </location>
</feature>
<keyword evidence="3" id="KW-1185">Reference proteome</keyword>
<comment type="caution">
    <text evidence="2">The sequence shown here is derived from an EMBL/GenBank/DDBJ whole genome shotgun (WGS) entry which is preliminary data.</text>
</comment>
<evidence type="ECO:0000256" key="1">
    <source>
        <dbReference type="SAM" id="MobiDB-lite"/>
    </source>
</evidence>
<sequence>MATNPPPPGGAPASTNNALLSRQNVQPNASNGPQPAANSQVSQQNQGQSSRELLADPEGPVELLTEQMRQRLEETLERSVRTEEDLQGFGISPEEYDEDEDEDDDVMETDDTKEASIEVNDIKDRNSSQKRIKFSKAYVDTLFEGENPYSIEKEIEQLTLSLRHTSLDIITALCCNLELAIEIGKHLRPKDIVNLYIANAGFRKAVDGHMLSCVRMWIDTQAREAGKIFHWKLYGKILIKDPAGRRSEQDDARFLHNIWETAKLNPDHIRLIPGFKYLQMVIGRDRYCREILAVMARMGFRMPDTMYNTLLRLWVLLEVSTTRQRNAFLRNKKYWTDQHLYNVQFFLVKLTMAFTHPFFHPINKEMVKLMMGQKGLYPLWQCLMRHKYRNVTELMELKARYDMRLPRRMWEKLRQHNVEKVFNVEIRKLGLGHTEGWGNGVEHLARPDEVLPVEAVMRALHLDDHIAQMMVWGYIDFETGENLVPTEEEMYISDEEETMAKADNTHHWQRKHALKKRWTELSPEEQQEIKDDDQDEQLRALAWSSSENFNARGVYESESESEPDSDSEEGYNINTEIERGYRMPPPLMQEDIEAAADTDAWHNFCRAAILDTVPEVNEADYNQAKRWTDFIENDNMGNQPPGDDGYAADGGIPRHVQGIIAEMAARGRAAHAQQIAADANFVALDSGIIGDGDEDTDDTEDQNDEDSDEDMAEAEEEEESDESDEDDGQGDNGNNNGQ</sequence>
<organism evidence="2 3">
    <name type="scientific">Fusarium torreyae</name>
    <dbReference type="NCBI Taxonomy" id="1237075"/>
    <lineage>
        <taxon>Eukaryota</taxon>
        <taxon>Fungi</taxon>
        <taxon>Dikarya</taxon>
        <taxon>Ascomycota</taxon>
        <taxon>Pezizomycotina</taxon>
        <taxon>Sordariomycetes</taxon>
        <taxon>Hypocreomycetidae</taxon>
        <taxon>Hypocreales</taxon>
        <taxon>Nectriaceae</taxon>
        <taxon>Fusarium</taxon>
    </lineage>
</organism>
<feature type="compositionally biased region" description="Acidic residues" evidence="1">
    <location>
        <begin position="94"/>
        <end position="109"/>
    </location>
</feature>
<feature type="compositionally biased region" description="Pro residues" evidence="1">
    <location>
        <begin position="1"/>
        <end position="10"/>
    </location>
</feature>
<feature type="compositionally biased region" description="Low complexity" evidence="1">
    <location>
        <begin position="33"/>
        <end position="50"/>
    </location>
</feature>
<dbReference type="EMBL" id="JAOQAZ010000003">
    <property type="protein sequence ID" value="KAJ4268337.1"/>
    <property type="molecule type" value="Genomic_DNA"/>
</dbReference>
<feature type="region of interest" description="Disordered" evidence="1">
    <location>
        <begin position="1"/>
        <end position="113"/>
    </location>
</feature>
<accession>A0A9W8SCY0</accession>
<dbReference type="OrthoDB" id="4966at2759"/>
<proteinExistence type="predicted"/>
<dbReference type="Proteomes" id="UP001152049">
    <property type="component" value="Unassembled WGS sequence"/>
</dbReference>
<feature type="region of interest" description="Disordered" evidence="1">
    <location>
        <begin position="686"/>
        <end position="738"/>
    </location>
</feature>
<feature type="compositionally biased region" description="Acidic residues" evidence="1">
    <location>
        <begin position="691"/>
        <end position="729"/>
    </location>
</feature>
<name>A0A9W8SCY0_9HYPO</name>
<dbReference type="AlphaFoldDB" id="A0A9W8SCY0"/>
<evidence type="ECO:0000313" key="2">
    <source>
        <dbReference type="EMBL" id="KAJ4268337.1"/>
    </source>
</evidence>
<feature type="compositionally biased region" description="Acidic residues" evidence="1">
    <location>
        <begin position="557"/>
        <end position="569"/>
    </location>
</feature>
<reference evidence="2" key="1">
    <citation type="submission" date="2022-09" db="EMBL/GenBank/DDBJ databases">
        <title>Fusarium specimens isolated from Avocado Roots.</title>
        <authorList>
            <person name="Stajich J."/>
            <person name="Roper C."/>
            <person name="Heimlech-Rivalta G."/>
        </authorList>
    </citation>
    <scope>NUCLEOTIDE SEQUENCE</scope>
    <source>
        <strain evidence="2">CF00136</strain>
    </source>
</reference>
<evidence type="ECO:0000313" key="3">
    <source>
        <dbReference type="Proteomes" id="UP001152049"/>
    </source>
</evidence>
<feature type="region of interest" description="Disordered" evidence="1">
    <location>
        <begin position="551"/>
        <end position="570"/>
    </location>
</feature>
<gene>
    <name evidence="2" type="ORF">NW762_002400</name>
</gene>
<protein>
    <submittedName>
        <fullName evidence="2">Uncharacterized protein</fullName>
    </submittedName>
</protein>